<dbReference type="EMBL" id="QGGI01000007">
    <property type="protein sequence ID" value="PWJ95125.1"/>
    <property type="molecule type" value="Genomic_DNA"/>
</dbReference>
<dbReference type="GO" id="GO:0005524">
    <property type="term" value="F:ATP binding"/>
    <property type="evidence" value="ECO:0007669"/>
    <property type="project" value="UniProtKB-KW"/>
</dbReference>
<evidence type="ECO:0000256" key="7">
    <source>
        <dbReference type="ARBA" id="ARBA00022967"/>
    </source>
</evidence>
<evidence type="ECO:0000259" key="9">
    <source>
        <dbReference type="PROSITE" id="PS50893"/>
    </source>
</evidence>
<evidence type="ECO:0000313" key="11">
    <source>
        <dbReference type="Proteomes" id="UP000245921"/>
    </source>
</evidence>
<dbReference type="InterPro" id="IPR027417">
    <property type="entry name" value="P-loop_NTPase"/>
</dbReference>
<dbReference type="InterPro" id="IPR050107">
    <property type="entry name" value="ABC_carbohydrate_import_ATPase"/>
</dbReference>
<dbReference type="Gene3D" id="3.40.50.300">
    <property type="entry name" value="P-loop containing nucleotide triphosphate hydrolases"/>
    <property type="match status" value="2"/>
</dbReference>
<keyword evidence="11" id="KW-1185">Reference proteome</keyword>
<dbReference type="SMART" id="SM00382">
    <property type="entry name" value="AAA"/>
    <property type="match status" value="2"/>
</dbReference>
<evidence type="ECO:0000256" key="6">
    <source>
        <dbReference type="ARBA" id="ARBA00022840"/>
    </source>
</evidence>
<sequence length="498" mass="56234">MLLKMEKICKDFSGVKALKSVDFQLEKGEIHSLLGENGAGKSTLIKILGGVYTATSGEIYLENQKMNFKNPLDSQKKGIAIIHQELMLAENLSIAENIFLGKKIGTIFNTNIKKMIQESKKYLNMLGFEIDPSEKVKNLNVSQKQLVEIAKALSYNSKIIVMDEPTATITEHEVKKLFKIMKDLKKEGISIIFITHRMDEVYEISDKVTVLRDGEFIGSGELKNYEKDTLIKMMVGREVKDMYPKFNKIEDEIIFELKNFEVENHIKPLSFKIKKGEIFGITGLVGCGKSELAMGLFGIMKNKFEKMIIKSKEIKHLKNPLEALKNGIIIIPEERKSQGIIPGLDITKNIILPNIKKFGTSYSINWKKAEKTAQEEIQKFRIKTPNQRQKLKKLSGGNQQKVVISKYLMRQPELAIFVEPTRGIDVGAKIEVYNLINQLANQGIVVILISSEIPEIVGLCDRTMVMHRGKVSGIINSKDMDPEKILKAGTGLTENDKK</sequence>
<dbReference type="PANTHER" id="PTHR43790:SF9">
    <property type="entry name" value="GALACTOFURANOSE TRANSPORTER ATP-BINDING PROTEIN YTFR"/>
    <property type="match status" value="1"/>
</dbReference>
<feature type="domain" description="ABC transporter" evidence="9">
    <location>
        <begin position="249"/>
        <end position="493"/>
    </location>
</feature>
<dbReference type="PANTHER" id="PTHR43790">
    <property type="entry name" value="CARBOHYDRATE TRANSPORT ATP-BINDING PROTEIN MG119-RELATED"/>
    <property type="match status" value="1"/>
</dbReference>
<dbReference type="Proteomes" id="UP000245921">
    <property type="component" value="Unassembled WGS sequence"/>
</dbReference>
<proteinExistence type="predicted"/>
<accession>A0AA45C767</accession>
<evidence type="ECO:0000313" key="10">
    <source>
        <dbReference type="EMBL" id="PWJ95125.1"/>
    </source>
</evidence>
<dbReference type="RefSeq" id="WP_109604660.1">
    <property type="nucleotide sequence ID" value="NZ_JAMHJO010000002.1"/>
</dbReference>
<keyword evidence="3" id="KW-1003">Cell membrane</keyword>
<dbReference type="SUPFAM" id="SSF52540">
    <property type="entry name" value="P-loop containing nucleoside triphosphate hydrolases"/>
    <property type="match status" value="2"/>
</dbReference>
<evidence type="ECO:0000256" key="3">
    <source>
        <dbReference type="ARBA" id="ARBA00022475"/>
    </source>
</evidence>
<keyword evidence="5" id="KW-0547">Nucleotide-binding</keyword>
<protein>
    <submittedName>
        <fullName evidence="10">Monosaccharide ABC transporter ATP-binding protein (CUT2 family)</fullName>
    </submittedName>
</protein>
<evidence type="ECO:0000256" key="8">
    <source>
        <dbReference type="ARBA" id="ARBA00023136"/>
    </source>
</evidence>
<comment type="subcellular location">
    <subcellularLocation>
        <location evidence="1">Cell membrane</location>
        <topology evidence="1">Peripheral membrane protein</topology>
    </subcellularLocation>
</comment>
<keyword evidence="2" id="KW-0813">Transport</keyword>
<dbReference type="PROSITE" id="PS00211">
    <property type="entry name" value="ABC_TRANSPORTER_1"/>
    <property type="match status" value="1"/>
</dbReference>
<reference evidence="10 11" key="1">
    <citation type="submission" date="2018-05" db="EMBL/GenBank/DDBJ databases">
        <title>Genomic Encyclopedia of Type Strains, Phase IV (KMG-IV): sequencing the most valuable type-strain genomes for metagenomic binning, comparative biology and taxonomic classification.</title>
        <authorList>
            <person name="Goeker M."/>
        </authorList>
    </citation>
    <scope>NUCLEOTIDE SEQUENCE [LARGE SCALE GENOMIC DNA]</scope>
    <source>
        <strain evidence="10 11">DSM 24906</strain>
    </source>
</reference>
<dbReference type="GO" id="GO:0016887">
    <property type="term" value="F:ATP hydrolysis activity"/>
    <property type="evidence" value="ECO:0007669"/>
    <property type="project" value="InterPro"/>
</dbReference>
<dbReference type="InterPro" id="IPR003439">
    <property type="entry name" value="ABC_transporter-like_ATP-bd"/>
</dbReference>
<dbReference type="AlphaFoldDB" id="A0AA45C767"/>
<gene>
    <name evidence="10" type="ORF">C7380_10780</name>
</gene>
<dbReference type="Pfam" id="PF00005">
    <property type="entry name" value="ABC_tran"/>
    <property type="match status" value="2"/>
</dbReference>
<comment type="caution">
    <text evidence="10">The sequence shown here is derived from an EMBL/GenBank/DDBJ whole genome shotgun (WGS) entry which is preliminary data.</text>
</comment>
<dbReference type="CDD" id="cd03215">
    <property type="entry name" value="ABC_Carb_Monos_II"/>
    <property type="match status" value="1"/>
</dbReference>
<dbReference type="GO" id="GO:0005886">
    <property type="term" value="C:plasma membrane"/>
    <property type="evidence" value="ECO:0007669"/>
    <property type="project" value="UniProtKB-SubCell"/>
</dbReference>
<name>A0AA45C767_9BACT</name>
<evidence type="ECO:0000256" key="2">
    <source>
        <dbReference type="ARBA" id="ARBA00022448"/>
    </source>
</evidence>
<dbReference type="CDD" id="cd03216">
    <property type="entry name" value="ABC_Carb_Monos_I"/>
    <property type="match status" value="1"/>
</dbReference>
<dbReference type="PROSITE" id="PS50893">
    <property type="entry name" value="ABC_TRANSPORTER_2"/>
    <property type="match status" value="2"/>
</dbReference>
<dbReference type="FunFam" id="3.40.50.300:FF:000127">
    <property type="entry name" value="Ribose import ATP-binding protein RbsA"/>
    <property type="match status" value="1"/>
</dbReference>
<feature type="domain" description="ABC transporter" evidence="9">
    <location>
        <begin position="3"/>
        <end position="238"/>
    </location>
</feature>
<keyword evidence="7" id="KW-1278">Translocase</keyword>
<evidence type="ECO:0000256" key="4">
    <source>
        <dbReference type="ARBA" id="ARBA00022737"/>
    </source>
</evidence>
<keyword evidence="8" id="KW-0472">Membrane</keyword>
<organism evidence="10 11">
    <name type="scientific">Oceanotoga teriensis</name>
    <dbReference type="NCBI Taxonomy" id="515440"/>
    <lineage>
        <taxon>Bacteria</taxon>
        <taxon>Thermotogati</taxon>
        <taxon>Thermotogota</taxon>
        <taxon>Thermotogae</taxon>
        <taxon>Petrotogales</taxon>
        <taxon>Petrotogaceae</taxon>
        <taxon>Oceanotoga</taxon>
    </lineage>
</organism>
<dbReference type="InterPro" id="IPR003593">
    <property type="entry name" value="AAA+_ATPase"/>
</dbReference>
<keyword evidence="6 10" id="KW-0067">ATP-binding</keyword>
<dbReference type="InterPro" id="IPR017871">
    <property type="entry name" value="ABC_transporter-like_CS"/>
</dbReference>
<evidence type="ECO:0000256" key="5">
    <source>
        <dbReference type="ARBA" id="ARBA00022741"/>
    </source>
</evidence>
<keyword evidence="4" id="KW-0677">Repeat</keyword>
<evidence type="ECO:0000256" key="1">
    <source>
        <dbReference type="ARBA" id="ARBA00004202"/>
    </source>
</evidence>